<name>A0A9D4DJL4_DREPO</name>
<dbReference type="AlphaFoldDB" id="A0A9D4DJL4"/>
<dbReference type="Proteomes" id="UP000828390">
    <property type="component" value="Unassembled WGS sequence"/>
</dbReference>
<proteinExistence type="predicted"/>
<gene>
    <name evidence="1" type="ORF">DPMN_185002</name>
</gene>
<organism evidence="1 2">
    <name type="scientific">Dreissena polymorpha</name>
    <name type="common">Zebra mussel</name>
    <name type="synonym">Mytilus polymorpha</name>
    <dbReference type="NCBI Taxonomy" id="45954"/>
    <lineage>
        <taxon>Eukaryota</taxon>
        <taxon>Metazoa</taxon>
        <taxon>Spiralia</taxon>
        <taxon>Lophotrochozoa</taxon>
        <taxon>Mollusca</taxon>
        <taxon>Bivalvia</taxon>
        <taxon>Autobranchia</taxon>
        <taxon>Heteroconchia</taxon>
        <taxon>Euheterodonta</taxon>
        <taxon>Imparidentia</taxon>
        <taxon>Neoheterodontei</taxon>
        <taxon>Myida</taxon>
        <taxon>Dreissenoidea</taxon>
        <taxon>Dreissenidae</taxon>
        <taxon>Dreissena</taxon>
    </lineage>
</organism>
<protein>
    <submittedName>
        <fullName evidence="1">Uncharacterized protein</fullName>
    </submittedName>
</protein>
<evidence type="ECO:0000313" key="1">
    <source>
        <dbReference type="EMBL" id="KAH3750479.1"/>
    </source>
</evidence>
<dbReference type="EMBL" id="JAIWYP010000010">
    <property type="protein sequence ID" value="KAH3750479.1"/>
    <property type="molecule type" value="Genomic_DNA"/>
</dbReference>
<sequence length="52" mass="5364">MPVASRQSAGLPMNLAIPGLCRHSPGLHLGTTGDNRGVAVALPGYVWAPVEQ</sequence>
<keyword evidence="2" id="KW-1185">Reference proteome</keyword>
<accession>A0A9D4DJL4</accession>
<reference evidence="1" key="1">
    <citation type="journal article" date="2019" name="bioRxiv">
        <title>The Genome of the Zebra Mussel, Dreissena polymorpha: A Resource for Invasive Species Research.</title>
        <authorList>
            <person name="McCartney M.A."/>
            <person name="Auch B."/>
            <person name="Kono T."/>
            <person name="Mallez S."/>
            <person name="Zhang Y."/>
            <person name="Obille A."/>
            <person name="Becker A."/>
            <person name="Abrahante J.E."/>
            <person name="Garbe J."/>
            <person name="Badalamenti J.P."/>
            <person name="Herman A."/>
            <person name="Mangelson H."/>
            <person name="Liachko I."/>
            <person name="Sullivan S."/>
            <person name="Sone E.D."/>
            <person name="Koren S."/>
            <person name="Silverstein K.A.T."/>
            <person name="Beckman K.B."/>
            <person name="Gohl D.M."/>
        </authorList>
    </citation>
    <scope>NUCLEOTIDE SEQUENCE</scope>
    <source>
        <strain evidence="1">Duluth1</strain>
        <tissue evidence="1">Whole animal</tissue>
    </source>
</reference>
<reference evidence="1" key="2">
    <citation type="submission" date="2020-11" db="EMBL/GenBank/DDBJ databases">
        <authorList>
            <person name="McCartney M.A."/>
            <person name="Auch B."/>
            <person name="Kono T."/>
            <person name="Mallez S."/>
            <person name="Becker A."/>
            <person name="Gohl D.M."/>
            <person name="Silverstein K.A.T."/>
            <person name="Koren S."/>
            <person name="Bechman K.B."/>
            <person name="Herman A."/>
            <person name="Abrahante J.E."/>
            <person name="Garbe J."/>
        </authorList>
    </citation>
    <scope>NUCLEOTIDE SEQUENCE</scope>
    <source>
        <strain evidence="1">Duluth1</strain>
        <tissue evidence="1">Whole animal</tissue>
    </source>
</reference>
<evidence type="ECO:0000313" key="2">
    <source>
        <dbReference type="Proteomes" id="UP000828390"/>
    </source>
</evidence>
<comment type="caution">
    <text evidence="1">The sequence shown here is derived from an EMBL/GenBank/DDBJ whole genome shotgun (WGS) entry which is preliminary data.</text>
</comment>